<name>A0A671Y4B6_SPAAU</name>
<feature type="region of interest" description="Disordered" evidence="10">
    <location>
        <begin position="40"/>
        <end position="63"/>
    </location>
</feature>
<evidence type="ECO:0000256" key="1">
    <source>
        <dbReference type="ARBA" id="ARBA00004123"/>
    </source>
</evidence>
<evidence type="ECO:0000256" key="10">
    <source>
        <dbReference type="SAM" id="MobiDB-lite"/>
    </source>
</evidence>
<dbReference type="GO" id="GO:0006325">
    <property type="term" value="P:chromatin organization"/>
    <property type="evidence" value="ECO:0007669"/>
    <property type="project" value="UniProtKB-KW"/>
</dbReference>
<evidence type="ECO:0000256" key="9">
    <source>
        <dbReference type="ARBA" id="ARBA00023269"/>
    </source>
</evidence>
<keyword evidence="9" id="KW-0544">Nucleosome core</keyword>
<keyword evidence="11" id="KW-0732">Signal</keyword>
<dbReference type="PROSITE" id="PS51154">
    <property type="entry name" value="MACRO"/>
    <property type="match status" value="1"/>
</dbReference>
<accession>A0A671Y4B6</accession>
<dbReference type="SUPFAM" id="SSF47113">
    <property type="entry name" value="Histone-fold"/>
    <property type="match status" value="1"/>
</dbReference>
<evidence type="ECO:0000256" key="4">
    <source>
        <dbReference type="ARBA" id="ARBA00022499"/>
    </source>
</evidence>
<dbReference type="InterPro" id="IPR009072">
    <property type="entry name" value="Histone-fold"/>
</dbReference>
<reference evidence="13" key="3">
    <citation type="submission" date="2025-09" db="UniProtKB">
        <authorList>
            <consortium name="Ensembl"/>
        </authorList>
    </citation>
    <scope>IDENTIFICATION</scope>
</reference>
<dbReference type="PANTHER" id="PTHR23430">
    <property type="entry name" value="HISTONE H2A"/>
    <property type="match status" value="1"/>
</dbReference>
<evidence type="ECO:0000256" key="3">
    <source>
        <dbReference type="ARBA" id="ARBA00022454"/>
    </source>
</evidence>
<dbReference type="Ensembl" id="ENSSAUT00010060856.1">
    <property type="protein sequence ID" value="ENSSAUP00010057966.1"/>
    <property type="gene ID" value="ENSSAUG00010023689.1"/>
</dbReference>
<dbReference type="Gene3D" id="1.10.20.10">
    <property type="entry name" value="Histone, subunit A"/>
    <property type="match status" value="1"/>
</dbReference>
<dbReference type="InterPro" id="IPR002119">
    <property type="entry name" value="Histone_H2A"/>
</dbReference>
<evidence type="ECO:0000313" key="14">
    <source>
        <dbReference type="Proteomes" id="UP000472265"/>
    </source>
</evidence>
<dbReference type="GO" id="GO:0046982">
    <property type="term" value="F:protein heterodimerization activity"/>
    <property type="evidence" value="ECO:0007669"/>
    <property type="project" value="InterPro"/>
</dbReference>
<feature type="compositionally biased region" description="Basic residues" evidence="10">
    <location>
        <begin position="185"/>
        <end position="205"/>
    </location>
</feature>
<keyword evidence="3" id="KW-0158">Chromosome</keyword>
<dbReference type="SMART" id="SM00414">
    <property type="entry name" value="H2A"/>
    <property type="match status" value="1"/>
</dbReference>
<dbReference type="CDD" id="cd02904">
    <property type="entry name" value="Macro_H2A-like"/>
    <property type="match status" value="1"/>
</dbReference>
<feature type="signal peptide" evidence="11">
    <location>
        <begin position="1"/>
        <end position="26"/>
    </location>
</feature>
<evidence type="ECO:0000256" key="8">
    <source>
        <dbReference type="ARBA" id="ARBA00023242"/>
    </source>
</evidence>
<dbReference type="Pfam" id="PF16211">
    <property type="entry name" value="Histone_H2A_C"/>
    <property type="match status" value="1"/>
</dbReference>
<organism evidence="13 14">
    <name type="scientific">Sparus aurata</name>
    <name type="common">Gilthead sea bream</name>
    <dbReference type="NCBI Taxonomy" id="8175"/>
    <lineage>
        <taxon>Eukaryota</taxon>
        <taxon>Metazoa</taxon>
        <taxon>Chordata</taxon>
        <taxon>Craniata</taxon>
        <taxon>Vertebrata</taxon>
        <taxon>Euteleostomi</taxon>
        <taxon>Actinopterygii</taxon>
        <taxon>Neopterygii</taxon>
        <taxon>Teleostei</taxon>
        <taxon>Neoteleostei</taxon>
        <taxon>Acanthomorphata</taxon>
        <taxon>Eupercaria</taxon>
        <taxon>Spariformes</taxon>
        <taxon>Sparidae</taxon>
        <taxon>Sparus</taxon>
    </lineage>
</organism>
<proteinExistence type="predicted"/>
<keyword evidence="4" id="KW-1017">Isopeptide bond</keyword>
<dbReference type="CDD" id="cd00074">
    <property type="entry name" value="HFD_H2A"/>
    <property type="match status" value="1"/>
</dbReference>
<evidence type="ECO:0000256" key="7">
    <source>
        <dbReference type="ARBA" id="ARBA00023125"/>
    </source>
</evidence>
<dbReference type="Pfam" id="PF00125">
    <property type="entry name" value="Histone"/>
    <property type="match status" value="1"/>
</dbReference>
<dbReference type="PRINTS" id="PR00620">
    <property type="entry name" value="HISTONEH2A"/>
</dbReference>
<dbReference type="FunFam" id="1.10.20.10:FF:000013">
    <property type="entry name" value="Core histone macro-H2A"/>
    <property type="match status" value="1"/>
</dbReference>
<evidence type="ECO:0000256" key="5">
    <source>
        <dbReference type="ARBA" id="ARBA00022843"/>
    </source>
</evidence>
<feature type="region of interest" description="Disordered" evidence="10">
    <location>
        <begin position="165"/>
        <end position="225"/>
    </location>
</feature>
<dbReference type="SUPFAM" id="SSF52949">
    <property type="entry name" value="Macro domain-like"/>
    <property type="match status" value="1"/>
</dbReference>
<keyword evidence="8" id="KW-0539">Nucleus</keyword>
<keyword evidence="14" id="KW-1185">Reference proteome</keyword>
<comment type="subcellular location">
    <subcellularLocation>
        <location evidence="2">Chromosome</location>
    </subcellularLocation>
    <subcellularLocation>
        <location evidence="1">Nucleus</location>
    </subcellularLocation>
</comment>
<feature type="domain" description="Macro" evidence="12">
    <location>
        <begin position="229"/>
        <end position="412"/>
    </location>
</feature>
<reference evidence="13" key="2">
    <citation type="submission" date="2025-08" db="UniProtKB">
        <authorList>
            <consortium name="Ensembl"/>
        </authorList>
    </citation>
    <scope>IDENTIFICATION</scope>
</reference>
<keyword evidence="7" id="KW-0238">DNA-binding</keyword>
<dbReference type="GO" id="GO:0005634">
    <property type="term" value="C:nucleus"/>
    <property type="evidence" value="ECO:0007669"/>
    <property type="project" value="UniProtKB-SubCell"/>
</dbReference>
<dbReference type="GO" id="GO:0003677">
    <property type="term" value="F:DNA binding"/>
    <property type="evidence" value="ECO:0007669"/>
    <property type="project" value="UniProtKB-KW"/>
</dbReference>
<keyword evidence="6" id="KW-0156">Chromatin regulator</keyword>
<feature type="chain" id="PRO_5025470404" evidence="11">
    <location>
        <begin position="27"/>
        <end position="414"/>
    </location>
</feature>
<evidence type="ECO:0000256" key="6">
    <source>
        <dbReference type="ARBA" id="ARBA00022853"/>
    </source>
</evidence>
<sequence length="414" mass="43895">MIGVLSTVLTAYLVALLTIKKNQSYADLLMHSGRCVPAEPDTGRDLSTMSSRGGKKKSTKTSRSTKAGVIFPVGRMLRYIKRGLPKYRIGVGAPVYLAAVLEYLTAEILELAGNAARDNKKGRVTPRHILLAIANDEELNQLLKGVTIAAGGVLPNIHPELLAKKRGAKGKLETPVSPAPEKKPKPVKKSVTKKLSGKKGGGKAKKQGEVSKAASADSTTEGSPVDSFTVLSTKSLFLGQKLQVVQADISTVESDAVVHPTSSALYTGGEVGSALEKKGGKEFTDAVQELKKKNGPLEVAGAVLTGGFGLPAKYVIHCNSPGWGSDKCEEMLDKTVKNCLALADEKKLKSVAFPSIGSGRNGFPKQTAAQLILKAISSYFVATMSSSIKTVYFVLFDSESIGIYVQEMAKLETS</sequence>
<dbReference type="InterPro" id="IPR043472">
    <property type="entry name" value="Macro_dom-like"/>
</dbReference>
<dbReference type="SMART" id="SM00506">
    <property type="entry name" value="A1pp"/>
    <property type="match status" value="1"/>
</dbReference>
<dbReference type="InterPro" id="IPR007125">
    <property type="entry name" value="H2A/H2B/H3"/>
</dbReference>
<dbReference type="InterPro" id="IPR002589">
    <property type="entry name" value="Macro_dom"/>
</dbReference>
<evidence type="ECO:0000259" key="12">
    <source>
        <dbReference type="PROSITE" id="PS51154"/>
    </source>
</evidence>
<dbReference type="Pfam" id="PF01661">
    <property type="entry name" value="Macro"/>
    <property type="match status" value="1"/>
</dbReference>
<dbReference type="FunFam" id="3.40.220.10:FF:000002">
    <property type="entry name" value="Core histone macro-H2A"/>
    <property type="match status" value="1"/>
</dbReference>
<dbReference type="AlphaFoldDB" id="A0A671Y4B6"/>
<dbReference type="InterPro" id="IPR035796">
    <property type="entry name" value="Macro_H2A"/>
</dbReference>
<reference evidence="13" key="1">
    <citation type="submission" date="2021-04" db="EMBL/GenBank/DDBJ databases">
        <authorList>
            <consortium name="Wellcome Sanger Institute Data Sharing"/>
        </authorList>
    </citation>
    <scope>NUCLEOTIDE SEQUENCE [LARGE SCALE GENOMIC DNA]</scope>
</reference>
<evidence type="ECO:0000256" key="2">
    <source>
        <dbReference type="ARBA" id="ARBA00004286"/>
    </source>
</evidence>
<dbReference type="InterPro" id="IPR032454">
    <property type="entry name" value="Histone_H2A_C"/>
</dbReference>
<dbReference type="Gene3D" id="3.40.220.10">
    <property type="entry name" value="Leucine Aminopeptidase, subunit E, domain 1"/>
    <property type="match status" value="1"/>
</dbReference>
<evidence type="ECO:0000313" key="13">
    <source>
        <dbReference type="Ensembl" id="ENSSAUP00010057966.1"/>
    </source>
</evidence>
<keyword evidence="5" id="KW-0832">Ubl conjugation</keyword>
<dbReference type="GO" id="GO:0030527">
    <property type="term" value="F:structural constituent of chromatin"/>
    <property type="evidence" value="ECO:0007669"/>
    <property type="project" value="InterPro"/>
</dbReference>
<protein>
    <submittedName>
        <fullName evidence="13">MacroH2A.1 histone</fullName>
    </submittedName>
</protein>
<gene>
    <name evidence="13" type="primary">MACROH2A1</name>
    <name evidence="13" type="synonym">LOC115594186</name>
</gene>
<dbReference type="Proteomes" id="UP000472265">
    <property type="component" value="Chromosome 13"/>
</dbReference>
<dbReference type="GO" id="GO:0000786">
    <property type="term" value="C:nucleosome"/>
    <property type="evidence" value="ECO:0007669"/>
    <property type="project" value="UniProtKB-KW"/>
</dbReference>
<evidence type="ECO:0000256" key="11">
    <source>
        <dbReference type="SAM" id="SignalP"/>
    </source>
</evidence>
<dbReference type="GeneTree" id="ENSGT00940000159541"/>